<proteinExistence type="predicted"/>
<dbReference type="STRING" id="1317117.ATO7_00950"/>
<dbReference type="InterPro" id="IPR008318">
    <property type="entry name" value="UCP030820"/>
</dbReference>
<evidence type="ECO:0000313" key="1">
    <source>
        <dbReference type="EMBL" id="ORE88399.1"/>
    </source>
</evidence>
<keyword evidence="2" id="KW-1185">Reference proteome</keyword>
<evidence type="ECO:0000313" key="2">
    <source>
        <dbReference type="Proteomes" id="UP000192342"/>
    </source>
</evidence>
<organism evidence="1 2">
    <name type="scientific">Oceanococcus atlanticus</name>
    <dbReference type="NCBI Taxonomy" id="1317117"/>
    <lineage>
        <taxon>Bacteria</taxon>
        <taxon>Pseudomonadati</taxon>
        <taxon>Pseudomonadota</taxon>
        <taxon>Gammaproteobacteria</taxon>
        <taxon>Chromatiales</taxon>
        <taxon>Oceanococcaceae</taxon>
        <taxon>Oceanococcus</taxon>
    </lineage>
</organism>
<dbReference type="EMBL" id="AQQV01000001">
    <property type="protein sequence ID" value="ORE88399.1"/>
    <property type="molecule type" value="Genomic_DNA"/>
</dbReference>
<dbReference type="PIRSF" id="PIRSF030820">
    <property type="entry name" value="UCP030820"/>
    <property type="match status" value="1"/>
</dbReference>
<name>A0A1Y1SGS2_9GAMM</name>
<comment type="caution">
    <text evidence="1">The sequence shown here is derived from an EMBL/GenBank/DDBJ whole genome shotgun (WGS) entry which is preliminary data.</text>
</comment>
<dbReference type="AlphaFoldDB" id="A0A1Y1SGS2"/>
<accession>A0A1Y1SGS2</accession>
<gene>
    <name evidence="1" type="ORF">ATO7_00950</name>
</gene>
<protein>
    <recommendedName>
        <fullName evidence="3">Oxidoreductase probably involved in sulfite reduction</fullName>
    </recommendedName>
</protein>
<dbReference type="OrthoDB" id="9800421at2"/>
<evidence type="ECO:0008006" key="3">
    <source>
        <dbReference type="Google" id="ProtNLM"/>
    </source>
</evidence>
<dbReference type="Proteomes" id="UP000192342">
    <property type="component" value="Unassembled WGS sequence"/>
</dbReference>
<sequence>MPDVLNPDGSISDDRWLKLEDDQSVVADAEIIVSLARWQSQRDALLAEAGAVGVYIDNTEDLDALPRNTFDGASLITLHFPAFTDGRAYSQARVLRERLGFTATLRACGEVLHDQLFYMLRCGFDSFEMPANLKPDQVQNVLRTFSVAYQPTASGPQLQRAGSLN</sequence>
<dbReference type="Pfam" id="PF06073">
    <property type="entry name" value="DUF934"/>
    <property type="match status" value="1"/>
</dbReference>
<reference evidence="1 2" key="1">
    <citation type="submission" date="2013-04" db="EMBL/GenBank/DDBJ databases">
        <title>Oceanococcus atlanticus 22II-S10r2 Genome Sequencing.</title>
        <authorList>
            <person name="Lai Q."/>
            <person name="Li G."/>
            <person name="Shao Z."/>
        </authorList>
    </citation>
    <scope>NUCLEOTIDE SEQUENCE [LARGE SCALE GENOMIC DNA]</scope>
    <source>
        <strain evidence="1 2">22II-S10r2</strain>
    </source>
</reference>
<dbReference type="RefSeq" id="WP_083559046.1">
    <property type="nucleotide sequence ID" value="NZ_AQQV01000001.1"/>
</dbReference>